<evidence type="ECO:0008006" key="3">
    <source>
        <dbReference type="Google" id="ProtNLM"/>
    </source>
</evidence>
<accession>A0AA39L869</accession>
<name>A0AA39L869_SARSR</name>
<proteinExistence type="predicted"/>
<dbReference type="Proteomes" id="UP001175261">
    <property type="component" value="Unassembled WGS sequence"/>
</dbReference>
<protein>
    <recommendedName>
        <fullName evidence="3">ER-bound oxygenase mpaB/mpaB'/Rubber oxygenase catalytic domain-containing protein</fullName>
    </recommendedName>
</protein>
<evidence type="ECO:0000313" key="2">
    <source>
        <dbReference type="Proteomes" id="UP001175261"/>
    </source>
</evidence>
<dbReference type="EMBL" id="JAPDFR010000003">
    <property type="protein sequence ID" value="KAK0387708.1"/>
    <property type="molecule type" value="Genomic_DNA"/>
</dbReference>
<gene>
    <name evidence="1" type="ORF">NLU13_3953</name>
</gene>
<dbReference type="PANTHER" id="PTHR36124">
    <property type="match status" value="1"/>
</dbReference>
<evidence type="ECO:0000313" key="1">
    <source>
        <dbReference type="EMBL" id="KAK0387708.1"/>
    </source>
</evidence>
<organism evidence="1 2">
    <name type="scientific">Sarocladium strictum</name>
    <name type="common">Black bundle disease fungus</name>
    <name type="synonym">Acremonium strictum</name>
    <dbReference type="NCBI Taxonomy" id="5046"/>
    <lineage>
        <taxon>Eukaryota</taxon>
        <taxon>Fungi</taxon>
        <taxon>Dikarya</taxon>
        <taxon>Ascomycota</taxon>
        <taxon>Pezizomycotina</taxon>
        <taxon>Sordariomycetes</taxon>
        <taxon>Hypocreomycetidae</taxon>
        <taxon>Hypocreales</taxon>
        <taxon>Sarocladiaceae</taxon>
        <taxon>Sarocladium</taxon>
    </lineage>
</organism>
<keyword evidence="2" id="KW-1185">Reference proteome</keyword>
<comment type="caution">
    <text evidence="1">The sequence shown here is derived from an EMBL/GenBank/DDBJ whole genome shotgun (WGS) entry which is preliminary data.</text>
</comment>
<dbReference type="AlphaFoldDB" id="A0AA39L869"/>
<dbReference type="GO" id="GO:0016491">
    <property type="term" value="F:oxidoreductase activity"/>
    <property type="evidence" value="ECO:0007669"/>
    <property type="project" value="InterPro"/>
</dbReference>
<dbReference type="InterPro" id="IPR046366">
    <property type="entry name" value="MPAB"/>
</dbReference>
<sequence length="347" mass="39498">MAQLEFPFVFKQSLSFALFKTYGVPTISSLLVATRMFSTPENASRRYEDTGILIGEFLIHDPREQRTADAIARMNYLHSPYIKAGKISNEDLLYTLSVFITEPLSWINRFEWRQLTDMEVCALGTFWKSIGDAMSIDYSILRHDSWKTGIEFYEDIKEWAQNYEAKTMRPCATNKATADELVPLLLHHVPRPIMAFAREAVGVLLGERLTWVMSYPEPSLPVTSITFTSLALRRFVLKNLALPRIFPVVEFTPKDTKTGKYYHKTYLVHPYYVKPTFLSRWGPTACMTRMLGGIVPGGKDGDKYYPDGYTMAEVGPDKKRGEGQSELAQLSQAVKEVRPVGCPFSVK</sequence>
<reference evidence="1" key="1">
    <citation type="submission" date="2022-10" db="EMBL/GenBank/DDBJ databases">
        <title>Determination and structural analysis of whole genome sequence of Sarocladium strictum F4-1.</title>
        <authorList>
            <person name="Hu L."/>
            <person name="Jiang Y."/>
        </authorList>
    </citation>
    <scope>NUCLEOTIDE SEQUENCE</scope>
    <source>
        <strain evidence="1">F4-1</strain>
    </source>
</reference>
<dbReference type="PANTHER" id="PTHR36124:SF1">
    <property type="entry name" value="ER-BOUND OXYGENASE MPAB_MPAB'_RUBBER OXYGENASE CATALYTIC DOMAIN-CONTAINING PROTEIN"/>
    <property type="match status" value="1"/>
</dbReference>